<dbReference type="PANTHER" id="PTHR43685">
    <property type="entry name" value="GLYCOSYLTRANSFERASE"/>
    <property type="match status" value="1"/>
</dbReference>
<sequence length="253" mass="28790">MRISVITVVYNAQETILEALQSVASQTYPYVEHIVIDGASTDGTVARINAATVKPAKFVSEPDAGIYDAMNKGIALATGEVIGLLNADDVFQDETVLAQVAEALRDPEYDACHANLVYVKADNTRHVTRYWQSRPHTPGLCFTGWMPAHPTFYLRRSTYDKVGAYRTDLRYQSDLEFCARAFEVHAVRSRYIDSLWVRMRLGGVTNNSFKTMWRGNWESYHALRELGLKRSPLSYFFLKFSVKLPQFFRRGRA</sequence>
<feature type="domain" description="Glycosyltransferase 2-like" evidence="1">
    <location>
        <begin position="4"/>
        <end position="133"/>
    </location>
</feature>
<dbReference type="GO" id="GO:0016740">
    <property type="term" value="F:transferase activity"/>
    <property type="evidence" value="ECO:0007669"/>
    <property type="project" value="UniProtKB-KW"/>
</dbReference>
<dbReference type="PANTHER" id="PTHR43685:SF2">
    <property type="entry name" value="GLYCOSYLTRANSFERASE 2-LIKE DOMAIN-CONTAINING PROTEIN"/>
    <property type="match status" value="1"/>
</dbReference>
<reference evidence="2" key="2">
    <citation type="submission" date="2020-09" db="EMBL/GenBank/DDBJ databases">
        <authorList>
            <person name="Sun Q."/>
            <person name="Kim S."/>
        </authorList>
    </citation>
    <scope>NUCLEOTIDE SEQUENCE</scope>
    <source>
        <strain evidence="2">KCTC 12711</strain>
    </source>
</reference>
<name>A0A918RHB7_9GAMM</name>
<dbReference type="Pfam" id="PF00535">
    <property type="entry name" value="Glycos_transf_2"/>
    <property type="match status" value="1"/>
</dbReference>
<proteinExistence type="predicted"/>
<comment type="caution">
    <text evidence="2">The sequence shown here is derived from an EMBL/GenBank/DDBJ whole genome shotgun (WGS) entry which is preliminary data.</text>
</comment>
<dbReference type="AlphaFoldDB" id="A0A918RHB7"/>
<accession>A0A918RHB7</accession>
<evidence type="ECO:0000259" key="1">
    <source>
        <dbReference type="Pfam" id="PF00535"/>
    </source>
</evidence>
<dbReference type="RefSeq" id="WP_189398394.1">
    <property type="nucleotide sequence ID" value="NZ_BMXA01000001.1"/>
</dbReference>
<dbReference type="EMBL" id="BMXA01000001">
    <property type="protein sequence ID" value="GGZ99186.1"/>
    <property type="molecule type" value="Genomic_DNA"/>
</dbReference>
<dbReference type="InterPro" id="IPR050834">
    <property type="entry name" value="Glycosyltransf_2"/>
</dbReference>
<evidence type="ECO:0000313" key="2">
    <source>
        <dbReference type="EMBL" id="GGZ99186.1"/>
    </source>
</evidence>
<dbReference type="SUPFAM" id="SSF53448">
    <property type="entry name" value="Nucleotide-diphospho-sugar transferases"/>
    <property type="match status" value="1"/>
</dbReference>
<dbReference type="InterPro" id="IPR001173">
    <property type="entry name" value="Glyco_trans_2-like"/>
</dbReference>
<reference evidence="2" key="1">
    <citation type="journal article" date="2014" name="Int. J. Syst. Evol. Microbiol.">
        <title>Complete genome sequence of Corynebacterium casei LMG S-19264T (=DSM 44701T), isolated from a smear-ripened cheese.</title>
        <authorList>
            <consortium name="US DOE Joint Genome Institute (JGI-PGF)"/>
            <person name="Walter F."/>
            <person name="Albersmeier A."/>
            <person name="Kalinowski J."/>
            <person name="Ruckert C."/>
        </authorList>
    </citation>
    <scope>NUCLEOTIDE SEQUENCE</scope>
    <source>
        <strain evidence="2">KCTC 12711</strain>
    </source>
</reference>
<gene>
    <name evidence="2" type="primary">wbyL</name>
    <name evidence="2" type="ORF">GCM10008090_04700</name>
</gene>
<dbReference type="Proteomes" id="UP000614811">
    <property type="component" value="Unassembled WGS sequence"/>
</dbReference>
<protein>
    <submittedName>
        <fullName evidence="2">Glycosyl transferase</fullName>
    </submittedName>
</protein>
<dbReference type="Gene3D" id="3.90.550.10">
    <property type="entry name" value="Spore Coat Polysaccharide Biosynthesis Protein SpsA, Chain A"/>
    <property type="match status" value="1"/>
</dbReference>
<dbReference type="InterPro" id="IPR029044">
    <property type="entry name" value="Nucleotide-diphossugar_trans"/>
</dbReference>
<keyword evidence="2" id="KW-0808">Transferase</keyword>
<evidence type="ECO:0000313" key="3">
    <source>
        <dbReference type="Proteomes" id="UP000614811"/>
    </source>
</evidence>
<organism evidence="2 3">
    <name type="scientific">Arenicella chitinivorans</name>
    <dbReference type="NCBI Taxonomy" id="1329800"/>
    <lineage>
        <taxon>Bacteria</taxon>
        <taxon>Pseudomonadati</taxon>
        <taxon>Pseudomonadota</taxon>
        <taxon>Gammaproteobacteria</taxon>
        <taxon>Arenicellales</taxon>
        <taxon>Arenicellaceae</taxon>
        <taxon>Arenicella</taxon>
    </lineage>
</organism>
<keyword evidence="3" id="KW-1185">Reference proteome</keyword>
<dbReference type="CDD" id="cd06433">
    <property type="entry name" value="GT_2_WfgS_like"/>
    <property type="match status" value="1"/>
</dbReference>